<feature type="signal peptide" evidence="1">
    <location>
        <begin position="1"/>
        <end position="28"/>
    </location>
</feature>
<sequence>MRSIRTLRVLSVLLALLAVFAAGGTAGAATDAPATADAVKKKGVSAWNFPGVTDALRNSRSGWFYTWAADTQQITAPPGVEFVPMIWGAGSVTDTELDRARQQGTSLLGFNEPDLPGQANMTVEQALDLWPRLQSTGLRIGAPAVAYGADTPGGWLDRFLQGAAARGYRVDFIPVHWYGADFDPARATGRLRSYLQAVYDRYHKPVWLTEYALTDFSSGTPRYPGRAQQAEFVRQSTAMLEQLPFVERYAWFTLSTSRGDGTGLYDGTTANETGVAYRDAG</sequence>
<accession>A0A918V671</accession>
<feature type="domain" description="Asl1-like glycosyl hydrolase catalytic" evidence="2">
    <location>
        <begin position="57"/>
        <end position="262"/>
    </location>
</feature>
<gene>
    <name evidence="3" type="ORF">GCM10010389_07300</name>
</gene>
<dbReference type="AlphaFoldDB" id="A0A918V671"/>
<evidence type="ECO:0000313" key="4">
    <source>
        <dbReference type="Proteomes" id="UP000623010"/>
    </source>
</evidence>
<dbReference type="GO" id="GO:0071966">
    <property type="term" value="P:fungal-type cell wall polysaccharide metabolic process"/>
    <property type="evidence" value="ECO:0007669"/>
    <property type="project" value="TreeGrafter"/>
</dbReference>
<dbReference type="PANTHER" id="PTHR34154:SF3">
    <property type="entry name" value="ALKALI-SENSITIVE LINKAGE PROTEIN 1"/>
    <property type="match status" value="1"/>
</dbReference>
<proteinExistence type="predicted"/>
<dbReference type="EMBL" id="BMWH01000002">
    <property type="protein sequence ID" value="GGZ72464.1"/>
    <property type="molecule type" value="Genomic_DNA"/>
</dbReference>
<feature type="chain" id="PRO_5037208520" evidence="1">
    <location>
        <begin position="29"/>
        <end position="281"/>
    </location>
</feature>
<dbReference type="SUPFAM" id="SSF51445">
    <property type="entry name" value="(Trans)glycosidases"/>
    <property type="match status" value="1"/>
</dbReference>
<dbReference type="InterPro" id="IPR053183">
    <property type="entry name" value="ASL1"/>
</dbReference>
<organism evidence="3 4">
    <name type="scientific">Streptomyces echinoruber</name>
    <dbReference type="NCBI Taxonomy" id="68898"/>
    <lineage>
        <taxon>Bacteria</taxon>
        <taxon>Bacillati</taxon>
        <taxon>Actinomycetota</taxon>
        <taxon>Actinomycetes</taxon>
        <taxon>Kitasatosporales</taxon>
        <taxon>Streptomycetaceae</taxon>
        <taxon>Streptomyces</taxon>
    </lineage>
</organism>
<comment type="caution">
    <text evidence="3">The sequence shown here is derived from an EMBL/GenBank/DDBJ whole genome shotgun (WGS) entry which is preliminary data.</text>
</comment>
<reference evidence="3" key="2">
    <citation type="submission" date="2020-09" db="EMBL/GenBank/DDBJ databases">
        <authorList>
            <person name="Sun Q."/>
            <person name="Ohkuma M."/>
        </authorList>
    </citation>
    <scope>NUCLEOTIDE SEQUENCE</scope>
    <source>
        <strain evidence="3">JCM 5016</strain>
    </source>
</reference>
<dbReference type="InterPro" id="IPR017853">
    <property type="entry name" value="GH"/>
</dbReference>
<dbReference type="RefSeq" id="WP_229879213.1">
    <property type="nucleotide sequence ID" value="NZ_BMWH01000002.1"/>
</dbReference>
<dbReference type="PANTHER" id="PTHR34154">
    <property type="entry name" value="ALKALI-SENSITIVE LINKAGE PROTEIN 1"/>
    <property type="match status" value="1"/>
</dbReference>
<evidence type="ECO:0000313" key="3">
    <source>
        <dbReference type="EMBL" id="GGZ72464.1"/>
    </source>
</evidence>
<dbReference type="Gene3D" id="3.20.20.80">
    <property type="entry name" value="Glycosidases"/>
    <property type="match status" value="1"/>
</dbReference>
<evidence type="ECO:0000256" key="1">
    <source>
        <dbReference type="SAM" id="SignalP"/>
    </source>
</evidence>
<evidence type="ECO:0000259" key="2">
    <source>
        <dbReference type="Pfam" id="PF11790"/>
    </source>
</evidence>
<dbReference type="Proteomes" id="UP000623010">
    <property type="component" value="Unassembled WGS sequence"/>
</dbReference>
<dbReference type="Pfam" id="PF11790">
    <property type="entry name" value="Glyco_hydro_cc"/>
    <property type="match status" value="1"/>
</dbReference>
<keyword evidence="1" id="KW-0732">Signal</keyword>
<reference evidence="3" key="1">
    <citation type="journal article" date="2014" name="Int. J. Syst. Evol. Microbiol.">
        <title>Complete genome sequence of Corynebacterium casei LMG S-19264T (=DSM 44701T), isolated from a smear-ripened cheese.</title>
        <authorList>
            <consortium name="US DOE Joint Genome Institute (JGI-PGF)"/>
            <person name="Walter F."/>
            <person name="Albersmeier A."/>
            <person name="Kalinowski J."/>
            <person name="Ruckert C."/>
        </authorList>
    </citation>
    <scope>NUCLEOTIDE SEQUENCE</scope>
    <source>
        <strain evidence="3">JCM 5016</strain>
    </source>
</reference>
<protein>
    <submittedName>
        <fullName evidence="3">RNA polymerase</fullName>
    </submittedName>
</protein>
<name>A0A918V671_9ACTN</name>
<dbReference type="InterPro" id="IPR024655">
    <property type="entry name" value="Asl1_glyco_hydro_catalytic"/>
</dbReference>
<keyword evidence="4" id="KW-1185">Reference proteome</keyword>